<name>A0A0F9ZIA4_9BACT</name>
<dbReference type="PROSITE" id="PS00088">
    <property type="entry name" value="SOD_MN"/>
    <property type="match status" value="1"/>
</dbReference>
<evidence type="ECO:0000256" key="1">
    <source>
        <dbReference type="ARBA" id="ARBA00008714"/>
    </source>
</evidence>
<dbReference type="STRING" id="1618566.UR35_C0016G0007"/>
<dbReference type="Gene3D" id="1.10.287.990">
    <property type="entry name" value="Fe,Mn superoxide dismutase (SOD) domain"/>
    <property type="match status" value="1"/>
</dbReference>
<dbReference type="InterPro" id="IPR036314">
    <property type="entry name" value="SOD_C_sf"/>
</dbReference>
<dbReference type="Pfam" id="PF00081">
    <property type="entry name" value="Sod_Fe_N"/>
    <property type="match status" value="1"/>
</dbReference>
<dbReference type="GO" id="GO:0005737">
    <property type="term" value="C:cytoplasm"/>
    <property type="evidence" value="ECO:0007669"/>
    <property type="project" value="TreeGrafter"/>
</dbReference>
<dbReference type="Pfam" id="PF02777">
    <property type="entry name" value="Sod_Fe_C"/>
    <property type="match status" value="1"/>
</dbReference>
<dbReference type="AlphaFoldDB" id="A0A0F9ZIA4"/>
<evidence type="ECO:0000259" key="7">
    <source>
        <dbReference type="Pfam" id="PF00081"/>
    </source>
</evidence>
<dbReference type="InterPro" id="IPR001189">
    <property type="entry name" value="Mn/Fe_SOD"/>
</dbReference>
<dbReference type="PANTHER" id="PTHR43595:SF2">
    <property type="entry name" value="SMALL RIBOSOMAL SUBUNIT PROTEIN MS42"/>
    <property type="match status" value="1"/>
</dbReference>
<feature type="binding site" evidence="5">
    <location>
        <position position="72"/>
    </location>
    <ligand>
        <name>Mn(2+)</name>
        <dbReference type="ChEBI" id="CHEBI:29035"/>
    </ligand>
</feature>
<proteinExistence type="inferred from homology"/>
<feature type="binding site" evidence="5">
    <location>
        <position position="144"/>
    </location>
    <ligand>
        <name>Mn(2+)</name>
        <dbReference type="ChEBI" id="CHEBI:29035"/>
    </ligand>
</feature>
<evidence type="ECO:0000256" key="2">
    <source>
        <dbReference type="ARBA" id="ARBA00012682"/>
    </source>
</evidence>
<keyword evidence="4 6" id="KW-0560">Oxidoreductase</keyword>
<reference evidence="9 10" key="1">
    <citation type="journal article" date="2015" name="Nature">
        <title>rRNA introns, odd ribosomes, and small enigmatic genomes across a large radiation of phyla.</title>
        <authorList>
            <person name="Brown C.T."/>
            <person name="Hug L.A."/>
            <person name="Thomas B.C."/>
            <person name="Sharon I."/>
            <person name="Castelle C.J."/>
            <person name="Singh A."/>
            <person name="Wilkins M.J."/>
            <person name="Williams K.H."/>
            <person name="Banfield J.F."/>
        </authorList>
    </citation>
    <scope>NUCLEOTIDE SEQUENCE [LARGE SCALE GENOMIC DNA]</scope>
</reference>
<dbReference type="InterPro" id="IPR019833">
    <property type="entry name" value="Mn/Fe_SOD_BS"/>
</dbReference>
<comment type="catalytic activity">
    <reaction evidence="6">
        <text>2 superoxide + 2 H(+) = H2O2 + O2</text>
        <dbReference type="Rhea" id="RHEA:20696"/>
        <dbReference type="ChEBI" id="CHEBI:15378"/>
        <dbReference type="ChEBI" id="CHEBI:15379"/>
        <dbReference type="ChEBI" id="CHEBI:16240"/>
        <dbReference type="ChEBI" id="CHEBI:18421"/>
        <dbReference type="EC" id="1.15.1.1"/>
    </reaction>
</comment>
<evidence type="ECO:0000256" key="5">
    <source>
        <dbReference type="PIRSR" id="PIRSR000349-1"/>
    </source>
</evidence>
<evidence type="ECO:0000313" key="10">
    <source>
        <dbReference type="Proteomes" id="UP000034778"/>
    </source>
</evidence>
<evidence type="ECO:0000256" key="4">
    <source>
        <dbReference type="ARBA" id="ARBA00023002"/>
    </source>
</evidence>
<comment type="caution">
    <text evidence="9">The sequence shown here is derived from an EMBL/GenBank/DDBJ whole genome shotgun (WGS) entry which is preliminary data.</text>
</comment>
<dbReference type="GO" id="GO:0046872">
    <property type="term" value="F:metal ion binding"/>
    <property type="evidence" value="ECO:0007669"/>
    <property type="project" value="UniProtKB-KW"/>
</dbReference>
<dbReference type="InterPro" id="IPR036324">
    <property type="entry name" value="Mn/Fe_SOD_N_sf"/>
</dbReference>
<dbReference type="PRINTS" id="PR01703">
    <property type="entry name" value="MNSODISMTASE"/>
</dbReference>
<feature type="domain" description="Manganese/iron superoxide dismutase N-terminal" evidence="7">
    <location>
        <begin position="2"/>
        <end position="79"/>
    </location>
</feature>
<evidence type="ECO:0000313" key="9">
    <source>
        <dbReference type="EMBL" id="KKP43829.1"/>
    </source>
</evidence>
<keyword evidence="3 5" id="KW-0479">Metal-binding</keyword>
<feature type="binding site" evidence="5">
    <location>
        <position position="148"/>
    </location>
    <ligand>
        <name>Mn(2+)</name>
        <dbReference type="ChEBI" id="CHEBI:29035"/>
    </ligand>
</feature>
<dbReference type="InterPro" id="IPR019832">
    <property type="entry name" value="Mn/Fe_SOD_C"/>
</dbReference>
<dbReference type="EC" id="1.15.1.1" evidence="2 6"/>
<organism evidence="9 10">
    <name type="scientific">Candidatus Woesebacteria bacterium GW2011_GWB1_33_22</name>
    <dbReference type="NCBI Taxonomy" id="1618566"/>
    <lineage>
        <taxon>Bacteria</taxon>
        <taxon>Candidatus Woeseibacteriota</taxon>
    </lineage>
</organism>
<dbReference type="Gene3D" id="3.55.40.20">
    <property type="entry name" value="Iron/manganese superoxide dismutase, C-terminal domain"/>
    <property type="match status" value="1"/>
</dbReference>
<comment type="similarity">
    <text evidence="1 6">Belongs to the iron/manganese superoxide dismutase family.</text>
</comment>
<dbReference type="GO" id="GO:0004784">
    <property type="term" value="F:superoxide dismutase activity"/>
    <property type="evidence" value="ECO:0007669"/>
    <property type="project" value="UniProtKB-EC"/>
</dbReference>
<dbReference type="PATRIC" id="fig|1618566.3.peg.964"/>
<dbReference type="InterPro" id="IPR019831">
    <property type="entry name" value="Mn/Fe_SOD_N"/>
</dbReference>
<dbReference type="PIRSF" id="PIRSF000349">
    <property type="entry name" value="SODismutase"/>
    <property type="match status" value="1"/>
</dbReference>
<dbReference type="PANTHER" id="PTHR43595">
    <property type="entry name" value="37S RIBOSOMAL PROTEIN S26, MITOCHONDRIAL"/>
    <property type="match status" value="1"/>
</dbReference>
<accession>A0A0F9ZIA4</accession>
<gene>
    <name evidence="9" type="ORF">UR35_C0016G0007</name>
</gene>
<dbReference type="Proteomes" id="UP000034778">
    <property type="component" value="Unassembled WGS sequence"/>
</dbReference>
<evidence type="ECO:0000256" key="6">
    <source>
        <dbReference type="RuleBase" id="RU000414"/>
    </source>
</evidence>
<feature type="domain" description="Manganese/iron superoxide dismutase C-terminal" evidence="8">
    <location>
        <begin position="94"/>
        <end position="176"/>
    </location>
</feature>
<feature type="binding site" evidence="5">
    <location>
        <position position="26"/>
    </location>
    <ligand>
        <name>Mn(2+)</name>
        <dbReference type="ChEBI" id="CHEBI:29035"/>
    </ligand>
</feature>
<dbReference type="SUPFAM" id="SSF54719">
    <property type="entry name" value="Fe,Mn superoxide dismutase (SOD), C-terminal domain"/>
    <property type="match status" value="1"/>
</dbReference>
<protein>
    <recommendedName>
        <fullName evidence="2 6">Superoxide dismutase</fullName>
        <ecNumber evidence="2 6">1.15.1.1</ecNumber>
    </recommendedName>
</protein>
<dbReference type="EMBL" id="LBOW01000016">
    <property type="protein sequence ID" value="KKP43829.1"/>
    <property type="molecule type" value="Genomic_DNA"/>
</dbReference>
<comment type="function">
    <text evidence="6">Destroys radicals which are normally produced within the cells and which are toxic to biological systems.</text>
</comment>
<evidence type="ECO:0000259" key="8">
    <source>
        <dbReference type="Pfam" id="PF02777"/>
    </source>
</evidence>
<dbReference type="SUPFAM" id="SSF46609">
    <property type="entry name" value="Fe,Mn superoxide dismutase (SOD), N-terminal domain"/>
    <property type="match status" value="1"/>
</dbReference>
<evidence type="ECO:0000256" key="3">
    <source>
        <dbReference type="ARBA" id="ARBA00022723"/>
    </source>
</evidence>
<sequence>MFKLPELPYKYDALEPFIDSLTMEIHHTKHHQTYVDKLNAIVENNSNLKDKTLEELCLLPETKNMAGGHYNHSFFWKIIGPSGKNGSMPSELLQYKDEFNEKALLLFGSGWVWIVKNKNKLEVVTTSNQDSSLIEDKLPILGLDLWEHAYYLKFQNRRVEYIDAWWNVVNWSKVNSLLQ</sequence>